<evidence type="ECO:0000313" key="1">
    <source>
        <dbReference type="EMBL" id="GAX14947.1"/>
    </source>
</evidence>
<organism evidence="1 2">
    <name type="scientific">Fistulifera solaris</name>
    <name type="common">Oleaginous diatom</name>
    <dbReference type="NCBI Taxonomy" id="1519565"/>
    <lineage>
        <taxon>Eukaryota</taxon>
        <taxon>Sar</taxon>
        <taxon>Stramenopiles</taxon>
        <taxon>Ochrophyta</taxon>
        <taxon>Bacillariophyta</taxon>
        <taxon>Bacillariophyceae</taxon>
        <taxon>Bacillariophycidae</taxon>
        <taxon>Naviculales</taxon>
        <taxon>Naviculaceae</taxon>
        <taxon>Fistulifera</taxon>
    </lineage>
</organism>
<name>A0A1Z5JLR4_FISSO</name>
<dbReference type="Proteomes" id="UP000198406">
    <property type="component" value="Unassembled WGS sequence"/>
</dbReference>
<evidence type="ECO:0000313" key="2">
    <source>
        <dbReference type="Proteomes" id="UP000198406"/>
    </source>
</evidence>
<gene>
    <name evidence="1" type="ORF">FisN_12Lh350</name>
</gene>
<accession>A0A1Z5JLR4</accession>
<dbReference type="AlphaFoldDB" id="A0A1Z5JLR4"/>
<dbReference type="InParanoid" id="A0A1Z5JLR4"/>
<proteinExistence type="predicted"/>
<comment type="caution">
    <text evidence="1">The sequence shown here is derived from an EMBL/GenBank/DDBJ whole genome shotgun (WGS) entry which is preliminary data.</text>
</comment>
<reference evidence="1 2" key="1">
    <citation type="journal article" date="2015" name="Plant Cell">
        <title>Oil accumulation by the oleaginous diatom Fistulifera solaris as revealed by the genome and transcriptome.</title>
        <authorList>
            <person name="Tanaka T."/>
            <person name="Maeda Y."/>
            <person name="Veluchamy A."/>
            <person name="Tanaka M."/>
            <person name="Abida H."/>
            <person name="Marechal E."/>
            <person name="Bowler C."/>
            <person name="Muto M."/>
            <person name="Sunaga Y."/>
            <person name="Tanaka M."/>
            <person name="Yoshino T."/>
            <person name="Taniguchi T."/>
            <person name="Fukuda Y."/>
            <person name="Nemoto M."/>
            <person name="Matsumoto M."/>
            <person name="Wong P.S."/>
            <person name="Aburatani S."/>
            <person name="Fujibuchi W."/>
        </authorList>
    </citation>
    <scope>NUCLEOTIDE SEQUENCE [LARGE SCALE GENOMIC DNA]</scope>
    <source>
        <strain evidence="1 2">JPCC DA0580</strain>
    </source>
</reference>
<sequence length="298" mass="33109">MVDFENTLVGHSLLQPNAETQHLERTVTPPGSLLSTLTDHLSCRHLIIQGPSKSGRSSLLMDLACDLAARAPCRCVGDRPCSCLAVVLFLPLAQEEFPLQCQQQPGDKTRSFDKQTLKRIHIRRIANPRDLQQQLWKIQGAGWHEQPYALLLDGLDCITSFAQEESQSPTPIQIRARQSLLMATLIDTANCLTKQKRNQEATQPAVMTAVTFTAPMCPLSFCITSSAKSLWAELTLDAGQASSPFNCSSDEVVASHWVVQHSNKCLARYAVSQDFEGERRILWDVDLEKLGIKESVVR</sequence>
<keyword evidence="2" id="KW-1185">Reference proteome</keyword>
<dbReference type="EMBL" id="BDSP01000087">
    <property type="protein sequence ID" value="GAX14947.1"/>
    <property type="molecule type" value="Genomic_DNA"/>
</dbReference>
<protein>
    <submittedName>
        <fullName evidence="1">Uncharacterized protein</fullName>
    </submittedName>
</protein>